<reference evidence="16" key="2">
    <citation type="journal article" date="2016" name="Genome Announc.">
        <title>Draft Genome Sequences of Two Novel Amoeba-Resistant Intranuclear Bacteria, 'Candidatus Berkiella cookevillensis' and 'Candidatus Berkiella aquae'.</title>
        <authorList>
            <person name="Mehari Y.T."/>
            <person name="Arivett B.A."/>
            <person name="Farone A.L."/>
            <person name="Gunderson J.H."/>
            <person name="Farone M.B."/>
        </authorList>
    </citation>
    <scope>NUCLEOTIDE SEQUENCE</scope>
    <source>
        <strain evidence="16">CC99</strain>
    </source>
</reference>
<reference evidence="16" key="3">
    <citation type="submission" date="2021-06" db="EMBL/GenBank/DDBJ databases">
        <title>Genomic Description and Analysis of Intracellular Bacteria, Candidatus Berkiella cookevillensis and Candidatus Berkiella aquae.</title>
        <authorList>
            <person name="Kidane D.T."/>
            <person name="Mehari Y.T."/>
            <person name="Rice F.C."/>
            <person name="Arivett B.A."/>
            <person name="Farone A.L."/>
            <person name="Berk S.G."/>
            <person name="Farone M.B."/>
        </authorList>
    </citation>
    <scope>NUCLEOTIDE SEQUENCE</scope>
    <source>
        <strain evidence="16">CC99</strain>
    </source>
</reference>
<dbReference type="STRING" id="437022.CC99x_00068"/>
<keyword evidence="7" id="KW-0479">Metal-binding</keyword>
<keyword evidence="11" id="KW-0482">Metalloprotease</keyword>
<keyword evidence="4" id="KW-1003">Cell membrane</keyword>
<evidence type="ECO:0000256" key="10">
    <source>
        <dbReference type="ARBA" id="ARBA00022989"/>
    </source>
</evidence>
<keyword evidence="6 13" id="KW-0812">Transmembrane</keyword>
<evidence type="ECO:0000256" key="2">
    <source>
        <dbReference type="ARBA" id="ARBA00004651"/>
    </source>
</evidence>
<feature type="transmembrane region" description="Helical" evidence="13">
    <location>
        <begin position="127"/>
        <end position="153"/>
    </location>
</feature>
<protein>
    <submittedName>
        <fullName evidence="15">Peptidase family M50</fullName>
    </submittedName>
    <submittedName>
        <fullName evidence="16">Site-2 protease family protein</fullName>
    </submittedName>
</protein>
<evidence type="ECO:0000256" key="9">
    <source>
        <dbReference type="ARBA" id="ARBA00022833"/>
    </source>
</evidence>
<name>A0A0Q9YT74_9GAMM</name>
<proteinExistence type="inferred from homology"/>
<evidence type="ECO:0000256" key="4">
    <source>
        <dbReference type="ARBA" id="ARBA00022475"/>
    </source>
</evidence>
<feature type="transmembrane region" description="Helical" evidence="13">
    <location>
        <begin position="53"/>
        <end position="74"/>
    </location>
</feature>
<dbReference type="Proteomes" id="UP000051494">
    <property type="component" value="Unassembled WGS sequence"/>
</dbReference>
<accession>A0A0Q9YT74</accession>
<organism evidence="15">
    <name type="scientific">Candidatus Berkiella cookevillensis</name>
    <dbReference type="NCBI Taxonomy" id="437022"/>
    <lineage>
        <taxon>Bacteria</taxon>
        <taxon>Pseudomonadati</taxon>
        <taxon>Pseudomonadota</taxon>
        <taxon>Gammaproteobacteria</taxon>
        <taxon>Candidatus Berkiellales</taxon>
        <taxon>Candidatus Berkiellaceae</taxon>
        <taxon>Candidatus Berkiella</taxon>
    </lineage>
</organism>
<keyword evidence="10 13" id="KW-1133">Transmembrane helix</keyword>
<dbReference type="InterPro" id="IPR008915">
    <property type="entry name" value="Peptidase_M50"/>
</dbReference>
<dbReference type="GO" id="GO:0006508">
    <property type="term" value="P:proteolysis"/>
    <property type="evidence" value="ECO:0007669"/>
    <property type="project" value="UniProtKB-KW"/>
</dbReference>
<comment type="similarity">
    <text evidence="3">Belongs to the peptidase M50B family.</text>
</comment>
<dbReference type="InterPro" id="IPR044537">
    <property type="entry name" value="Rip2-like"/>
</dbReference>
<keyword evidence="12 13" id="KW-0472">Membrane</keyword>
<keyword evidence="9" id="KW-0862">Zinc</keyword>
<dbReference type="PANTHER" id="PTHR35864:SF1">
    <property type="entry name" value="ZINC METALLOPROTEASE YWHC-RELATED"/>
    <property type="match status" value="1"/>
</dbReference>
<evidence type="ECO:0000256" key="6">
    <source>
        <dbReference type="ARBA" id="ARBA00022692"/>
    </source>
</evidence>
<dbReference type="CDD" id="cd06158">
    <property type="entry name" value="S2P-M50_like_1"/>
    <property type="match status" value="1"/>
</dbReference>
<gene>
    <name evidence="15" type="ORF">CC99x_00068</name>
    <name evidence="16" type="ORF">CC99x_006575</name>
</gene>
<dbReference type="OrthoDB" id="9800627at2"/>
<sequence length="218" mass="24232">MEKLNLIEKILVWALPVIFAITIHEAAHGFVANKLGDDTAKRLGRITANPLKHIELVGTIIVPLILLATTNFIFGWAKPVPVDMRKLRKPKKHMAIVAIAGPLSNGLMAVFWILFLKLSLWFVQNDYAIGMLLAYMGQAGIVVNLILMILNLFPIPPLDGSKVLSAFLPDKLDKYYSQASLLGLMIVIALAATGVLGEIMFPIFDWMRYYLFLIFGLA</sequence>
<evidence type="ECO:0000256" key="8">
    <source>
        <dbReference type="ARBA" id="ARBA00022801"/>
    </source>
</evidence>
<evidence type="ECO:0000313" key="17">
    <source>
        <dbReference type="Proteomes" id="UP000051494"/>
    </source>
</evidence>
<feature type="transmembrane region" description="Helical" evidence="13">
    <location>
        <begin position="95"/>
        <end position="115"/>
    </location>
</feature>
<feature type="domain" description="Peptidase M50" evidence="14">
    <location>
        <begin position="138"/>
        <end position="174"/>
    </location>
</feature>
<dbReference type="PANTHER" id="PTHR35864">
    <property type="entry name" value="ZINC METALLOPROTEASE MJ0611-RELATED"/>
    <property type="match status" value="1"/>
</dbReference>
<dbReference type="GO" id="GO:0046872">
    <property type="term" value="F:metal ion binding"/>
    <property type="evidence" value="ECO:0007669"/>
    <property type="project" value="UniProtKB-KW"/>
</dbReference>
<evidence type="ECO:0000259" key="14">
    <source>
        <dbReference type="Pfam" id="PF02163"/>
    </source>
</evidence>
<evidence type="ECO:0000256" key="7">
    <source>
        <dbReference type="ARBA" id="ARBA00022723"/>
    </source>
</evidence>
<keyword evidence="5 16" id="KW-0645">Protease</keyword>
<dbReference type="Pfam" id="PF02163">
    <property type="entry name" value="Peptidase_M50"/>
    <property type="match status" value="1"/>
</dbReference>
<dbReference type="InterPro" id="IPR052348">
    <property type="entry name" value="Metallopeptidase_M50B"/>
</dbReference>
<dbReference type="GO" id="GO:0005886">
    <property type="term" value="C:plasma membrane"/>
    <property type="evidence" value="ECO:0007669"/>
    <property type="project" value="UniProtKB-SubCell"/>
</dbReference>
<evidence type="ECO:0000313" key="16">
    <source>
        <dbReference type="EMBL" id="MCS5708572.1"/>
    </source>
</evidence>
<evidence type="ECO:0000256" key="5">
    <source>
        <dbReference type="ARBA" id="ARBA00022670"/>
    </source>
</evidence>
<reference evidence="15" key="1">
    <citation type="submission" date="2015-09" db="EMBL/GenBank/DDBJ databases">
        <title>Draft Genome Sequences of Two Novel Amoeba-resistant Intranuclear Bacteria, Candidatus Berkiella cookevillensis and Candidatus Berkiella aquae.</title>
        <authorList>
            <person name="Mehari Y.T."/>
            <person name="Arivett B.A."/>
            <person name="Farone A.L."/>
            <person name="Gunderson J.H."/>
            <person name="Farone M.B."/>
        </authorList>
    </citation>
    <scope>NUCLEOTIDE SEQUENCE [LARGE SCALE GENOMIC DNA]</scope>
    <source>
        <strain evidence="15">CC99</strain>
    </source>
</reference>
<comment type="caution">
    <text evidence="15">The sequence shown here is derived from an EMBL/GenBank/DDBJ whole genome shotgun (WGS) entry which is preliminary data.</text>
</comment>
<evidence type="ECO:0000256" key="11">
    <source>
        <dbReference type="ARBA" id="ARBA00023049"/>
    </source>
</evidence>
<dbReference type="AlphaFoldDB" id="A0A0Q9YT74"/>
<feature type="transmembrane region" description="Helical" evidence="13">
    <location>
        <begin position="181"/>
        <end position="204"/>
    </location>
</feature>
<dbReference type="GO" id="GO:0008237">
    <property type="term" value="F:metallopeptidase activity"/>
    <property type="evidence" value="ECO:0007669"/>
    <property type="project" value="UniProtKB-KW"/>
</dbReference>
<evidence type="ECO:0000256" key="13">
    <source>
        <dbReference type="SAM" id="Phobius"/>
    </source>
</evidence>
<keyword evidence="8" id="KW-0378">Hydrolase</keyword>
<evidence type="ECO:0000313" key="15">
    <source>
        <dbReference type="EMBL" id="KRG19847.1"/>
    </source>
</evidence>
<comment type="cofactor">
    <cofactor evidence="1">
        <name>Zn(2+)</name>
        <dbReference type="ChEBI" id="CHEBI:29105"/>
    </cofactor>
</comment>
<dbReference type="PATRIC" id="fig|1590042.3.peg.69"/>
<comment type="subcellular location">
    <subcellularLocation>
        <location evidence="2">Cell membrane</location>
        <topology evidence="2">Multi-pass membrane protein</topology>
    </subcellularLocation>
</comment>
<evidence type="ECO:0000256" key="1">
    <source>
        <dbReference type="ARBA" id="ARBA00001947"/>
    </source>
</evidence>
<dbReference type="EMBL" id="LKHV01000001">
    <property type="protein sequence ID" value="KRG19847.1"/>
    <property type="molecule type" value="Genomic_DNA"/>
</dbReference>
<dbReference type="RefSeq" id="WP_057622483.1">
    <property type="nucleotide sequence ID" value="NZ_LKHV02000001.1"/>
</dbReference>
<keyword evidence="17" id="KW-1185">Reference proteome</keyword>
<evidence type="ECO:0000256" key="12">
    <source>
        <dbReference type="ARBA" id="ARBA00023136"/>
    </source>
</evidence>
<evidence type="ECO:0000256" key="3">
    <source>
        <dbReference type="ARBA" id="ARBA00007931"/>
    </source>
</evidence>
<dbReference type="EMBL" id="LKHV02000001">
    <property type="protein sequence ID" value="MCS5708572.1"/>
    <property type="molecule type" value="Genomic_DNA"/>
</dbReference>